<reference evidence="1" key="2">
    <citation type="submission" date="2021-03" db="UniProtKB">
        <authorList>
            <consortium name="EnsemblPlants"/>
        </authorList>
    </citation>
    <scope>IDENTIFICATION</scope>
</reference>
<organism evidence="1 2">
    <name type="scientific">Cannabis sativa</name>
    <name type="common">Hemp</name>
    <name type="synonym">Marijuana</name>
    <dbReference type="NCBI Taxonomy" id="3483"/>
    <lineage>
        <taxon>Eukaryota</taxon>
        <taxon>Viridiplantae</taxon>
        <taxon>Streptophyta</taxon>
        <taxon>Embryophyta</taxon>
        <taxon>Tracheophyta</taxon>
        <taxon>Spermatophyta</taxon>
        <taxon>Magnoliopsida</taxon>
        <taxon>eudicotyledons</taxon>
        <taxon>Gunneridae</taxon>
        <taxon>Pentapetalae</taxon>
        <taxon>rosids</taxon>
        <taxon>fabids</taxon>
        <taxon>Rosales</taxon>
        <taxon>Cannabaceae</taxon>
        <taxon>Cannabis</taxon>
    </lineage>
</organism>
<dbReference type="EMBL" id="UZAU01000244">
    <property type="status" value="NOT_ANNOTATED_CDS"/>
    <property type="molecule type" value="Genomic_DNA"/>
</dbReference>
<protein>
    <submittedName>
        <fullName evidence="1">Uncharacterized protein</fullName>
    </submittedName>
</protein>
<proteinExistence type="predicted"/>
<evidence type="ECO:0000313" key="1">
    <source>
        <dbReference type="EnsemblPlants" id="cds.evm.model.02.3104"/>
    </source>
</evidence>
<name>A0A803P012_CANSA</name>
<dbReference type="EnsemblPlants" id="evm.model.02.3104">
    <property type="protein sequence ID" value="cds.evm.model.02.3104"/>
    <property type="gene ID" value="evm.TU.02.3104"/>
</dbReference>
<sequence>MALISTQLLIKEDGTSFLEFLENFCELVLPSEKVNLLSFASCACLEIWSHRNQRFSHSREVPDPRQAAWKDGVAGVAVVWISRNTSQWCTNTSKFQFKLVLLLKQKPTPRFWLFNGLWITR</sequence>
<dbReference type="Gramene" id="evm.model.02.3104">
    <property type="protein sequence ID" value="cds.evm.model.02.3104"/>
    <property type="gene ID" value="evm.TU.02.3104"/>
</dbReference>
<dbReference type="AlphaFoldDB" id="A0A803P012"/>
<keyword evidence="2" id="KW-1185">Reference proteome</keyword>
<reference evidence="1" key="1">
    <citation type="submission" date="2018-11" db="EMBL/GenBank/DDBJ databases">
        <authorList>
            <person name="Grassa J C."/>
        </authorList>
    </citation>
    <scope>NUCLEOTIDE SEQUENCE [LARGE SCALE GENOMIC DNA]</scope>
</reference>
<dbReference type="Proteomes" id="UP000596661">
    <property type="component" value="Chromosome 2"/>
</dbReference>
<evidence type="ECO:0000313" key="2">
    <source>
        <dbReference type="Proteomes" id="UP000596661"/>
    </source>
</evidence>
<accession>A0A803P012</accession>